<keyword evidence="2" id="KW-1185">Reference proteome</keyword>
<sequence length="1122" mass="113765">MVLFVNAPAFCGPPGVAAWTAVTVSTTTMAARWTTGGRSSRGGGAATSAVPCRPSPLAVGPSTVASATQWATGDALARLTTDLPPPPPLPQSSMLKSPSAHPASDGRSGPPHIGLGGSRRTTRRNALALTSAFLVATAAVAAIPPAPAKAVAVAPTPINPYARRRRIKAYKLYLEQIQKELNTVTAPAATTGVGTRPVLVPEADAPKVAAASFKVAGISAFVASAIATAICHPIDTWKALKQQERRNPDGSADEASSVQAILGPSPVARLYRGVESNILKEAPNAAVYLAVYELLKTALLTVPFFAAHPLGAFLVAGALGDAVGSVVRVPAELVNKRLQLGLSDTVAGAVRDQFLNESGVEVTLASWGAVLLRDMPYGAVQIAVYEQVKLAIASSAHPTVLSTLAAAVSHVSSAAAAGAGTSATAAATAASTALTTPGILDDVLVGAFAGAIAAVLTTPMDVLVTRVAVQAPRCDLDTRRYAGVRSVLGRLLAEEGPSALWSGWLQRGLFYAPLIGLFFTLYEGTRFAVVHPQVITDVVVAAEGLPAAALHAIEVFAQGVGQAAPATVALRATSSAVALPWAVLLFSPVTLSFPLSPPLSDAIMRSLRTVLLAGAIVAVATAAAAPARVGASCECSGLVVDKVDAYEEAPHAALALARIFLALAPGSGMVPLRLGAFGVSLAAAVAAVTPPADGGALTCGAGVDADAAVAYAGYTVLASWFEGEPAKARELDALFAAHGYTPGAPAAGHVGAVAARRVMARNRQAPPPATPYTPVNPASPGYDATCDALVEAKWQPQCVQMAPGAACVSQKYMPGPLVNGTLFGAGGRKAVAELLAFLPPAPEADGPLGELDLSSAAAAVAAADGADDDSFVEQHAAVLTASAALGDYGKAAAGYFSPPAALRTFSLAVSEAAVRDLPLAEAATLFAMSAAAIADAFVATQAVKARYSSVRPLTVLQCGGHARPLVGWAAPYEGVRPLRDGERWGPYLQTPGFPGYTSGHSAVAAAGSRVLARYFGRASAPRAANCGRVPAGGSIREPRVEKGAPGHVAGVTDVANRGPRSAGYAPAADVTLCWASWWGYADLVSASRLAGGIHIPVDNSRGLAVGVAAADQVYEWVKGGMA</sequence>
<evidence type="ECO:0000313" key="1">
    <source>
        <dbReference type="EMBL" id="KAK1863299.1"/>
    </source>
</evidence>
<dbReference type="EMBL" id="CM020619">
    <property type="protein sequence ID" value="KAK1863299.1"/>
    <property type="molecule type" value="Genomic_DNA"/>
</dbReference>
<gene>
    <name evidence="1" type="ORF">I4F81_005857</name>
</gene>
<accession>A0ACC3BZ31</accession>
<comment type="caution">
    <text evidence="1">The sequence shown here is derived from an EMBL/GenBank/DDBJ whole genome shotgun (WGS) entry which is preliminary data.</text>
</comment>
<evidence type="ECO:0000313" key="2">
    <source>
        <dbReference type="Proteomes" id="UP000798662"/>
    </source>
</evidence>
<dbReference type="Proteomes" id="UP000798662">
    <property type="component" value="Chromosome 2"/>
</dbReference>
<protein>
    <submittedName>
        <fullName evidence="1">Uncharacterized protein</fullName>
    </submittedName>
</protein>
<name>A0ACC3BZ31_PYRYE</name>
<organism evidence="1 2">
    <name type="scientific">Pyropia yezoensis</name>
    <name type="common">Susabi-nori</name>
    <name type="synonym">Porphyra yezoensis</name>
    <dbReference type="NCBI Taxonomy" id="2788"/>
    <lineage>
        <taxon>Eukaryota</taxon>
        <taxon>Rhodophyta</taxon>
        <taxon>Bangiophyceae</taxon>
        <taxon>Bangiales</taxon>
        <taxon>Bangiaceae</taxon>
        <taxon>Pyropia</taxon>
    </lineage>
</organism>
<reference evidence="1" key="1">
    <citation type="submission" date="2019-11" db="EMBL/GenBank/DDBJ databases">
        <title>Nori genome reveals adaptations in red seaweeds to the harsh intertidal environment.</title>
        <authorList>
            <person name="Wang D."/>
            <person name="Mao Y."/>
        </authorList>
    </citation>
    <scope>NUCLEOTIDE SEQUENCE</scope>
    <source>
        <tissue evidence="1">Gametophyte</tissue>
    </source>
</reference>
<proteinExistence type="predicted"/>